<sequence>MATVGRRPCSPLLHPPTPRELHWPPVRARSKAGGPARRRVGETPQPRRFAEFGIDYKPAMWLAGTPNSAFAMINTLLVVFCDVRLSGNVLHSLRSLAM</sequence>
<accession>M8BU66</accession>
<protein>
    <submittedName>
        <fullName evidence="1">Uncharacterized protein</fullName>
    </submittedName>
</protein>
<reference evidence="1" key="1">
    <citation type="submission" date="2015-06" db="UniProtKB">
        <authorList>
            <consortium name="EnsemblPlants"/>
        </authorList>
    </citation>
    <scope>IDENTIFICATION</scope>
</reference>
<proteinExistence type="predicted"/>
<name>M8BU66_AEGTA</name>
<evidence type="ECO:0000313" key="1">
    <source>
        <dbReference type="EnsemblPlants" id="EMT25348"/>
    </source>
</evidence>
<dbReference type="AlphaFoldDB" id="M8BU66"/>
<organism evidence="1">
    <name type="scientific">Aegilops tauschii</name>
    <name type="common">Tausch's goatgrass</name>
    <name type="synonym">Aegilops squarrosa</name>
    <dbReference type="NCBI Taxonomy" id="37682"/>
    <lineage>
        <taxon>Eukaryota</taxon>
        <taxon>Viridiplantae</taxon>
        <taxon>Streptophyta</taxon>
        <taxon>Embryophyta</taxon>
        <taxon>Tracheophyta</taxon>
        <taxon>Spermatophyta</taxon>
        <taxon>Magnoliopsida</taxon>
        <taxon>Liliopsida</taxon>
        <taxon>Poales</taxon>
        <taxon>Poaceae</taxon>
        <taxon>BOP clade</taxon>
        <taxon>Pooideae</taxon>
        <taxon>Triticodae</taxon>
        <taxon>Triticeae</taxon>
        <taxon>Triticinae</taxon>
        <taxon>Aegilops</taxon>
    </lineage>
</organism>
<dbReference type="EnsemblPlants" id="EMT25348">
    <property type="protein sequence ID" value="EMT25348"/>
    <property type="gene ID" value="F775_28157"/>
</dbReference>